<dbReference type="AlphaFoldDB" id="X1LLZ3"/>
<keyword evidence="2" id="KW-0004">4Fe-4S</keyword>
<dbReference type="Gene3D" id="3.40.1010.20">
    <property type="entry name" value="4-hydroxy-3-methylbut-2-enyl diphosphate reductase, catalytic domain"/>
    <property type="match status" value="1"/>
</dbReference>
<comment type="caution">
    <text evidence="6">The sequence shown here is derived from an EMBL/GenBank/DDBJ whole genome shotgun (WGS) entry which is preliminary data.</text>
</comment>
<keyword evidence="5" id="KW-0411">Iron-sulfur</keyword>
<dbReference type="Pfam" id="PF02401">
    <property type="entry name" value="LYTB"/>
    <property type="match status" value="1"/>
</dbReference>
<evidence type="ECO:0000256" key="2">
    <source>
        <dbReference type="ARBA" id="ARBA00022485"/>
    </source>
</evidence>
<dbReference type="GO" id="GO:0051745">
    <property type="term" value="F:4-hydroxy-3-methylbut-2-enyl diphosphate reductase activity"/>
    <property type="evidence" value="ECO:0007669"/>
    <property type="project" value="InterPro"/>
</dbReference>
<dbReference type="InterPro" id="IPR003451">
    <property type="entry name" value="LytB/IspH"/>
</dbReference>
<sequence length="58" mass="6066">NHLAELCATATKTCLVETADEIQPSWLQGHHYVGVTGGASTAEETINGVLAKLEAMAL</sequence>
<reference evidence="6" key="1">
    <citation type="journal article" date="2014" name="Front. Microbiol.">
        <title>High frequency of phylogenetically diverse reductive dehalogenase-homologous genes in deep subseafloor sedimentary metagenomes.</title>
        <authorList>
            <person name="Kawai M."/>
            <person name="Futagami T."/>
            <person name="Toyoda A."/>
            <person name="Takaki Y."/>
            <person name="Nishi S."/>
            <person name="Hori S."/>
            <person name="Arai W."/>
            <person name="Tsubouchi T."/>
            <person name="Morono Y."/>
            <person name="Uchiyama I."/>
            <person name="Ito T."/>
            <person name="Fujiyama A."/>
            <person name="Inagaki F."/>
            <person name="Takami H."/>
        </authorList>
    </citation>
    <scope>NUCLEOTIDE SEQUENCE</scope>
    <source>
        <strain evidence="6">Expedition CK06-06</strain>
    </source>
</reference>
<keyword evidence="3" id="KW-0479">Metal-binding</keyword>
<keyword evidence="4" id="KW-0408">Iron</keyword>
<evidence type="ECO:0000256" key="1">
    <source>
        <dbReference type="ARBA" id="ARBA00001966"/>
    </source>
</evidence>
<proteinExistence type="predicted"/>
<accession>X1LLZ3</accession>
<organism evidence="6">
    <name type="scientific">marine sediment metagenome</name>
    <dbReference type="NCBI Taxonomy" id="412755"/>
    <lineage>
        <taxon>unclassified sequences</taxon>
        <taxon>metagenomes</taxon>
        <taxon>ecological metagenomes</taxon>
    </lineage>
</organism>
<evidence type="ECO:0000256" key="3">
    <source>
        <dbReference type="ARBA" id="ARBA00022723"/>
    </source>
</evidence>
<dbReference type="GO" id="GO:0019288">
    <property type="term" value="P:isopentenyl diphosphate biosynthetic process, methylerythritol 4-phosphate pathway"/>
    <property type="evidence" value="ECO:0007669"/>
    <property type="project" value="InterPro"/>
</dbReference>
<feature type="non-terminal residue" evidence="6">
    <location>
        <position position="1"/>
    </location>
</feature>
<dbReference type="GO" id="GO:0050992">
    <property type="term" value="P:dimethylallyl diphosphate biosynthetic process"/>
    <property type="evidence" value="ECO:0007669"/>
    <property type="project" value="InterPro"/>
</dbReference>
<evidence type="ECO:0000313" key="6">
    <source>
        <dbReference type="EMBL" id="GAI20382.1"/>
    </source>
</evidence>
<dbReference type="EMBL" id="BARV01015859">
    <property type="protein sequence ID" value="GAI20382.1"/>
    <property type="molecule type" value="Genomic_DNA"/>
</dbReference>
<evidence type="ECO:0000256" key="5">
    <source>
        <dbReference type="ARBA" id="ARBA00023014"/>
    </source>
</evidence>
<dbReference type="GO" id="GO:0051539">
    <property type="term" value="F:4 iron, 4 sulfur cluster binding"/>
    <property type="evidence" value="ECO:0007669"/>
    <property type="project" value="UniProtKB-KW"/>
</dbReference>
<name>X1LLZ3_9ZZZZ</name>
<evidence type="ECO:0000256" key="4">
    <source>
        <dbReference type="ARBA" id="ARBA00023004"/>
    </source>
</evidence>
<comment type="cofactor">
    <cofactor evidence="1">
        <name>[4Fe-4S] cluster</name>
        <dbReference type="ChEBI" id="CHEBI:49883"/>
    </cofactor>
</comment>
<evidence type="ECO:0008006" key="7">
    <source>
        <dbReference type="Google" id="ProtNLM"/>
    </source>
</evidence>
<protein>
    <recommendedName>
        <fullName evidence="7">4-hydroxy-3-methylbut-2-enyl diphosphate reductase</fullName>
    </recommendedName>
</protein>
<gene>
    <name evidence="6" type="ORF">S06H3_27349</name>
</gene>
<dbReference type="GO" id="GO:0046872">
    <property type="term" value="F:metal ion binding"/>
    <property type="evidence" value="ECO:0007669"/>
    <property type="project" value="UniProtKB-KW"/>
</dbReference>